<evidence type="ECO:0000313" key="1">
    <source>
        <dbReference type="EMBL" id="GER34264.1"/>
    </source>
</evidence>
<dbReference type="EMBL" id="BKCP01004861">
    <property type="protein sequence ID" value="GER34264.1"/>
    <property type="molecule type" value="Genomic_DNA"/>
</dbReference>
<comment type="caution">
    <text evidence="1">The sequence shown here is derived from an EMBL/GenBank/DDBJ whole genome shotgun (WGS) entry which is preliminary data.</text>
</comment>
<accession>A0A5A7PNB2</accession>
<name>A0A5A7PNB2_STRAF</name>
<organism evidence="1 2">
    <name type="scientific">Striga asiatica</name>
    <name type="common">Asiatic witchweed</name>
    <name type="synonym">Buchnera asiatica</name>
    <dbReference type="NCBI Taxonomy" id="4170"/>
    <lineage>
        <taxon>Eukaryota</taxon>
        <taxon>Viridiplantae</taxon>
        <taxon>Streptophyta</taxon>
        <taxon>Embryophyta</taxon>
        <taxon>Tracheophyta</taxon>
        <taxon>Spermatophyta</taxon>
        <taxon>Magnoliopsida</taxon>
        <taxon>eudicotyledons</taxon>
        <taxon>Gunneridae</taxon>
        <taxon>Pentapetalae</taxon>
        <taxon>asterids</taxon>
        <taxon>lamiids</taxon>
        <taxon>Lamiales</taxon>
        <taxon>Orobanchaceae</taxon>
        <taxon>Buchnereae</taxon>
        <taxon>Striga</taxon>
    </lineage>
</organism>
<proteinExistence type="predicted"/>
<dbReference type="OrthoDB" id="914203at2759"/>
<reference evidence="2" key="1">
    <citation type="journal article" date="2019" name="Curr. Biol.">
        <title>Genome Sequence of Striga asiatica Provides Insight into the Evolution of Plant Parasitism.</title>
        <authorList>
            <person name="Yoshida S."/>
            <person name="Kim S."/>
            <person name="Wafula E.K."/>
            <person name="Tanskanen J."/>
            <person name="Kim Y.M."/>
            <person name="Honaas L."/>
            <person name="Yang Z."/>
            <person name="Spallek T."/>
            <person name="Conn C.E."/>
            <person name="Ichihashi Y."/>
            <person name="Cheong K."/>
            <person name="Cui S."/>
            <person name="Der J.P."/>
            <person name="Gundlach H."/>
            <person name="Jiao Y."/>
            <person name="Hori C."/>
            <person name="Ishida J.K."/>
            <person name="Kasahara H."/>
            <person name="Kiba T."/>
            <person name="Kim M.S."/>
            <person name="Koo N."/>
            <person name="Laohavisit A."/>
            <person name="Lee Y.H."/>
            <person name="Lumba S."/>
            <person name="McCourt P."/>
            <person name="Mortimer J.C."/>
            <person name="Mutuku J.M."/>
            <person name="Nomura T."/>
            <person name="Sasaki-Sekimoto Y."/>
            <person name="Seto Y."/>
            <person name="Wang Y."/>
            <person name="Wakatake T."/>
            <person name="Sakakibara H."/>
            <person name="Demura T."/>
            <person name="Yamaguchi S."/>
            <person name="Yoneyama K."/>
            <person name="Manabe R.I."/>
            <person name="Nelson D.C."/>
            <person name="Schulman A.H."/>
            <person name="Timko M.P."/>
            <person name="dePamphilis C.W."/>
            <person name="Choi D."/>
            <person name="Shirasu K."/>
        </authorList>
    </citation>
    <scope>NUCLEOTIDE SEQUENCE [LARGE SCALE GENOMIC DNA]</scope>
    <source>
        <strain evidence="2">cv. UVA1</strain>
    </source>
</reference>
<protein>
    <submittedName>
        <fullName evidence="1">Ribonuclease H-like superfamily protein</fullName>
    </submittedName>
</protein>
<keyword evidence="2" id="KW-1185">Reference proteome</keyword>
<sequence>MCGGGKFWDAGLIRALFKQEDANEILKIKGLNPWAADVWSALAGRNTKVRLRIWRLQVLNKVKHFIWRSINNILPVKGNMSSRGLIWNIMHDGQLSVKELWWISSMPSDETSEDRIQLSTYILWWLWRARNLWVFEKKWQPKTWIIKAALRDWTEFKSRNEA</sequence>
<dbReference type="AlphaFoldDB" id="A0A5A7PNB2"/>
<evidence type="ECO:0000313" key="2">
    <source>
        <dbReference type="Proteomes" id="UP000325081"/>
    </source>
</evidence>
<dbReference type="Proteomes" id="UP000325081">
    <property type="component" value="Unassembled WGS sequence"/>
</dbReference>
<gene>
    <name evidence="1" type="ORF">STAS_10467</name>
</gene>